<keyword evidence="8" id="KW-0378">Hydrolase</keyword>
<keyword evidence="7 15" id="KW-0863">Zinc-finger</keyword>
<keyword evidence="9" id="KW-0862">Zinc</keyword>
<feature type="compositionally biased region" description="Basic residues" evidence="16">
    <location>
        <begin position="343"/>
        <end position="353"/>
    </location>
</feature>
<keyword evidence="4" id="KW-0479">Metal-binding</keyword>
<evidence type="ECO:0000256" key="11">
    <source>
        <dbReference type="ARBA" id="ARBA00023172"/>
    </source>
</evidence>
<dbReference type="SUPFAM" id="SSF57903">
    <property type="entry name" value="FYVE/PHD zinc finger"/>
    <property type="match status" value="1"/>
</dbReference>
<name>A0AAV7JDH2_9METZ</name>
<evidence type="ECO:0000313" key="18">
    <source>
        <dbReference type="EMBL" id="KAI6646786.1"/>
    </source>
</evidence>
<keyword evidence="11" id="KW-0233">DNA recombination</keyword>
<reference evidence="18 19" key="1">
    <citation type="journal article" date="2023" name="BMC Biol.">
        <title>The compact genome of the sponge Oopsacas minuta (Hexactinellida) is lacking key metazoan core genes.</title>
        <authorList>
            <person name="Santini S."/>
            <person name="Schenkelaars Q."/>
            <person name="Jourda C."/>
            <person name="Duchesne M."/>
            <person name="Belahbib H."/>
            <person name="Rocher C."/>
            <person name="Selva M."/>
            <person name="Riesgo A."/>
            <person name="Vervoort M."/>
            <person name="Leys S.P."/>
            <person name="Kodjabachian L."/>
            <person name="Le Bivic A."/>
            <person name="Borchiellini C."/>
            <person name="Claverie J.M."/>
            <person name="Renard E."/>
        </authorList>
    </citation>
    <scope>NUCLEOTIDE SEQUENCE [LARGE SCALE GENOMIC DNA]</scope>
    <source>
        <strain evidence="18">SPO-2</strain>
    </source>
</reference>
<dbReference type="PANTHER" id="PTHR21077:SF5">
    <property type="entry name" value="CROSSOVER JUNCTION ENDONUCLEASE MMS4"/>
    <property type="match status" value="1"/>
</dbReference>
<dbReference type="InterPro" id="IPR011011">
    <property type="entry name" value="Znf_FYVE_PHD"/>
</dbReference>
<comment type="subcellular location">
    <subcellularLocation>
        <location evidence="2">Nucleus</location>
    </subcellularLocation>
</comment>
<dbReference type="InterPro" id="IPR000306">
    <property type="entry name" value="Znf_FYVE"/>
</dbReference>
<evidence type="ECO:0000256" key="7">
    <source>
        <dbReference type="ARBA" id="ARBA00022771"/>
    </source>
</evidence>
<evidence type="ECO:0000256" key="1">
    <source>
        <dbReference type="ARBA" id="ARBA00001946"/>
    </source>
</evidence>
<evidence type="ECO:0000256" key="3">
    <source>
        <dbReference type="ARBA" id="ARBA00022722"/>
    </source>
</evidence>
<dbReference type="GO" id="GO:0048476">
    <property type="term" value="C:Holliday junction resolvase complex"/>
    <property type="evidence" value="ECO:0007669"/>
    <property type="project" value="InterPro"/>
</dbReference>
<organism evidence="18 19">
    <name type="scientific">Oopsacas minuta</name>
    <dbReference type="NCBI Taxonomy" id="111878"/>
    <lineage>
        <taxon>Eukaryota</taxon>
        <taxon>Metazoa</taxon>
        <taxon>Porifera</taxon>
        <taxon>Hexactinellida</taxon>
        <taxon>Hexasterophora</taxon>
        <taxon>Lyssacinosida</taxon>
        <taxon>Leucopsacidae</taxon>
        <taxon>Oopsacas</taxon>
    </lineage>
</organism>
<evidence type="ECO:0000256" key="4">
    <source>
        <dbReference type="ARBA" id="ARBA00022723"/>
    </source>
</evidence>
<dbReference type="GO" id="GO:0031573">
    <property type="term" value="P:mitotic intra-S DNA damage checkpoint signaling"/>
    <property type="evidence" value="ECO:0007669"/>
    <property type="project" value="TreeGrafter"/>
</dbReference>
<dbReference type="InterPro" id="IPR013083">
    <property type="entry name" value="Znf_RING/FYVE/PHD"/>
</dbReference>
<keyword evidence="6" id="KW-0227">DNA damage</keyword>
<evidence type="ECO:0000256" key="8">
    <source>
        <dbReference type="ARBA" id="ARBA00022801"/>
    </source>
</evidence>
<feature type="domain" description="FYVE-type" evidence="17">
    <location>
        <begin position="31"/>
        <end position="95"/>
    </location>
</feature>
<dbReference type="InterPro" id="IPR033310">
    <property type="entry name" value="Mms4/EME1/EME2"/>
</dbReference>
<dbReference type="GO" id="GO:0008821">
    <property type="term" value="F:crossover junction DNA endonuclease activity"/>
    <property type="evidence" value="ECO:0007669"/>
    <property type="project" value="TreeGrafter"/>
</dbReference>
<dbReference type="GO" id="GO:0006302">
    <property type="term" value="P:double-strand break repair"/>
    <property type="evidence" value="ECO:0007669"/>
    <property type="project" value="TreeGrafter"/>
</dbReference>
<dbReference type="Pfam" id="PF01363">
    <property type="entry name" value="FYVE"/>
    <property type="match status" value="1"/>
</dbReference>
<evidence type="ECO:0000259" key="17">
    <source>
        <dbReference type="PROSITE" id="PS50178"/>
    </source>
</evidence>
<evidence type="ECO:0000256" key="15">
    <source>
        <dbReference type="PROSITE-ProRule" id="PRU00091"/>
    </source>
</evidence>
<dbReference type="Gene3D" id="3.30.40.10">
    <property type="entry name" value="Zinc/RING finger domain, C3HC4 (zinc finger)"/>
    <property type="match status" value="1"/>
</dbReference>
<proteinExistence type="predicted"/>
<evidence type="ECO:0000313" key="19">
    <source>
        <dbReference type="Proteomes" id="UP001165289"/>
    </source>
</evidence>
<evidence type="ECO:0000256" key="14">
    <source>
        <dbReference type="ARBA" id="ARBA00023254"/>
    </source>
</evidence>
<dbReference type="Gene3D" id="1.10.150.670">
    <property type="entry name" value="Crossover junction endonuclease EME1, DNA-binding domain"/>
    <property type="match status" value="1"/>
</dbReference>
<dbReference type="InterPro" id="IPR017455">
    <property type="entry name" value="Znf_FYVE-rel"/>
</dbReference>
<dbReference type="PANTHER" id="PTHR21077">
    <property type="entry name" value="EME1 PROTEIN"/>
    <property type="match status" value="1"/>
</dbReference>
<dbReference type="AlphaFoldDB" id="A0AAV7JDH2"/>
<evidence type="ECO:0000256" key="9">
    <source>
        <dbReference type="ARBA" id="ARBA00022833"/>
    </source>
</evidence>
<dbReference type="InterPro" id="IPR042530">
    <property type="entry name" value="EME1/EME2_C"/>
</dbReference>
<comment type="cofactor">
    <cofactor evidence="1">
        <name>Mg(2+)</name>
        <dbReference type="ChEBI" id="CHEBI:18420"/>
    </cofactor>
</comment>
<dbReference type="EMBL" id="JAKMXF010000353">
    <property type="protein sequence ID" value="KAI6646786.1"/>
    <property type="molecule type" value="Genomic_DNA"/>
</dbReference>
<keyword evidence="19" id="KW-1185">Reference proteome</keyword>
<feature type="compositionally biased region" description="Low complexity" evidence="16">
    <location>
        <begin position="400"/>
        <end position="416"/>
    </location>
</feature>
<evidence type="ECO:0000256" key="10">
    <source>
        <dbReference type="ARBA" id="ARBA00022842"/>
    </source>
</evidence>
<dbReference type="PROSITE" id="PS50178">
    <property type="entry name" value="ZF_FYVE"/>
    <property type="match status" value="1"/>
</dbReference>
<evidence type="ECO:0000256" key="2">
    <source>
        <dbReference type="ARBA" id="ARBA00004123"/>
    </source>
</evidence>
<dbReference type="GO" id="GO:0005634">
    <property type="term" value="C:nucleus"/>
    <property type="evidence" value="ECO:0007669"/>
    <property type="project" value="UniProtKB-SubCell"/>
</dbReference>
<dbReference type="Pfam" id="PF21292">
    <property type="entry name" value="EME1-MUS81_C"/>
    <property type="match status" value="1"/>
</dbReference>
<keyword evidence="13" id="KW-0539">Nucleus</keyword>
<protein>
    <submittedName>
        <fullName evidence="18">Crossover junction endonuclease EME1</fullName>
    </submittedName>
</protein>
<dbReference type="GO" id="GO:0031297">
    <property type="term" value="P:replication fork processing"/>
    <property type="evidence" value="ECO:0007669"/>
    <property type="project" value="TreeGrafter"/>
</dbReference>
<gene>
    <name evidence="18" type="ORF">LOD99_9185</name>
</gene>
<dbReference type="SMART" id="SM00064">
    <property type="entry name" value="FYVE"/>
    <property type="match status" value="1"/>
</dbReference>
<feature type="compositionally biased region" description="Basic and acidic residues" evidence="16">
    <location>
        <begin position="286"/>
        <end position="304"/>
    </location>
</feature>
<dbReference type="GO" id="GO:0008270">
    <property type="term" value="F:zinc ion binding"/>
    <property type="evidence" value="ECO:0007669"/>
    <property type="project" value="UniProtKB-KW"/>
</dbReference>
<keyword evidence="14" id="KW-0469">Meiosis</keyword>
<accession>A0AAV7JDH2</accession>
<dbReference type="Proteomes" id="UP001165289">
    <property type="component" value="Unassembled WGS sequence"/>
</dbReference>
<comment type="caution">
    <text evidence="18">The sequence shown here is derived from an EMBL/GenBank/DDBJ whole genome shotgun (WGS) entry which is preliminary data.</text>
</comment>
<dbReference type="GO" id="GO:0000712">
    <property type="term" value="P:resolution of meiotic recombination intermediates"/>
    <property type="evidence" value="ECO:0007669"/>
    <property type="project" value="TreeGrafter"/>
</dbReference>
<keyword evidence="10" id="KW-0460">Magnesium</keyword>
<evidence type="ECO:0000256" key="12">
    <source>
        <dbReference type="ARBA" id="ARBA00023204"/>
    </source>
</evidence>
<evidence type="ECO:0000256" key="6">
    <source>
        <dbReference type="ARBA" id="ARBA00022763"/>
    </source>
</evidence>
<keyword evidence="3" id="KW-0540">Nuclease</keyword>
<sequence length="1030" mass="116543">MSFSKLKIMLKSRFFGENLLPHYYAAFWLADGSSKTCASCDGGFSIFNRRHHCRLCGYIFHSGACCPVYRPGNESQLPGDLAGKRVCRFCKQFLESAQSFLTNGIALLHIKMGIGPSTITLRLSEDFNYLELSVAGMPIERIGLDTIDDIRMGMGCMSNIVESGVDPLKSLHIRVRDDHSSLPIKMYDFKVSTIPDCYLIIESLRSLLYVYKAKTIQSHLLNSLQNTNNLQSLDFNGREYMYLRGIFLRHNPDNVEYSYTDGFVNIGIADLGNSKSKSKGKQNKQTKIEDMNPLKQAVHDDVIKPTHKQHRHQQPAYNGDDPLELENGVDTIEGTGNADAGSGKRKKRGKKWVPLRIEPDTQSNPGGKPKRGPNHSTDKSHSHVSHSTRSTPPLDRGGRSHSPSSTSSNELSSSKHSYSHPHNQYGQYMPHIFIPSPAFSNLGAPFHPTSGLGPHALYPVSSLQPTPHPPGIPTGSHPIGQITSIPREHMNVYRDSSIQPQIPVMTDMPGYSPQIFPTNYICIWFANNITSECLMDLLTDDESSTPTMDEIYDAEIIKPKVNNNKIVDTTDSDDSDLPELTFVDTNKSQQQQQQQLSLVHELIRSIIPEEHIGIVTNDFRITGDVNVSINRYFEGNIWDNEFHSNDLDNGKICASSSGMNSMEISSCHDDAKICSYSKATSSCHDNTKICSEFIVNKFASKSADSKNIFFDEKNENFEEFSLQFSPLSCENEMEQTATTTSLKRKHSPIINKQTETECPDGKQSKQINYTITTTTNFDKHLLAHLKNGIKTPDHSDVTFDQTPSINDTQYVHWRYKQSTTTSKQNSDYICVIFSMIEFAKKYQKDRQFIENIFSTLFNTKVLLLVYGVKEYFSHLEAGNMSRATFDTLQTYFQIHLHLTIHLANSILEASDILVRIMRGVMALANRKERTFQFVTSYPRSGKGVKNRDDETKIWINQLLQFSRISEKMALAIVEKYPTPAVLKLEYLKCENETEKRYLLRNILVNKRRIGSKLSENIYLFFNSKDAKIKI</sequence>
<keyword evidence="12" id="KW-0234">DNA repair</keyword>
<feature type="region of interest" description="Disordered" evidence="16">
    <location>
        <begin position="274"/>
        <end position="423"/>
    </location>
</feature>
<evidence type="ECO:0000256" key="16">
    <source>
        <dbReference type="SAM" id="MobiDB-lite"/>
    </source>
</evidence>
<keyword evidence="5 18" id="KW-0255">Endonuclease</keyword>
<evidence type="ECO:0000256" key="13">
    <source>
        <dbReference type="ARBA" id="ARBA00023242"/>
    </source>
</evidence>
<evidence type="ECO:0000256" key="5">
    <source>
        <dbReference type="ARBA" id="ARBA00022759"/>
    </source>
</evidence>